<dbReference type="KEGG" id="vff:VITFI_CDS0878"/>
<evidence type="ECO:0000313" key="3">
    <source>
        <dbReference type="Proteomes" id="UP000199729"/>
    </source>
</evidence>
<sequence length="265" mass="29719">MKRWPAWALAVAVVWPLAADAGQHCEQRPLTTQELMQGLTLAEATARALDATGADVVAIARAGQDLRRWGLEWSHMGLAYRVSPPNGVGQIGVWRVVHKLNQCGTAEAKLYRHGLGEFFMDQPWRYAAAYSVLRPELQQRLLPWLARADVLLDLAQPRYNVLSYPWSQRYQQSNQWVLEVLAANHGGQNSRQGAQSVLRAMNYEPGLLNIPAATRLGANLTRANVAFDDQPWSERMAGRIRTITSESVFQWLRQSGLGEPIRVVE</sequence>
<keyword evidence="1" id="KW-0732">Signal</keyword>
<accession>A0A221KCC3</accession>
<evidence type="ECO:0000313" key="2">
    <source>
        <dbReference type="EMBL" id="ASM76656.1"/>
    </source>
</evidence>
<dbReference type="RefSeq" id="WP_089415952.1">
    <property type="nucleotide sequence ID" value="NZ_CP022423.1"/>
</dbReference>
<dbReference type="InterPro" id="IPR014547">
    <property type="entry name" value="UCP028477"/>
</dbReference>
<feature type="chain" id="PRO_5011990631" evidence="1">
    <location>
        <begin position="22"/>
        <end position="265"/>
    </location>
</feature>
<gene>
    <name evidence="2" type="ORF">VITFI_CDS0878</name>
</gene>
<dbReference type="AlphaFoldDB" id="A0A221KCC3"/>
<reference evidence="2 3" key="1">
    <citation type="submission" date="2017-07" db="EMBL/GenBank/DDBJ databases">
        <title>Complete Genome Sequence of the cosmetic ferment Vitreoscilla filiformis (ATCC15551).</title>
        <authorList>
            <person name="Contreras S."/>
            <person name="Sagory-Zalkind P."/>
            <person name="Blanquart H."/>
            <person name="Iltis A."/>
            <person name="Morand S.C."/>
        </authorList>
    </citation>
    <scope>NUCLEOTIDE SEQUENCE [LARGE SCALE GENOMIC DNA]</scope>
    <source>
        <strain evidence="2 3">ATCC 15551</strain>
    </source>
</reference>
<keyword evidence="3" id="KW-1185">Reference proteome</keyword>
<dbReference type="OrthoDB" id="9000139at2"/>
<dbReference type="Pfam" id="PF09916">
    <property type="entry name" value="DUF2145"/>
    <property type="match status" value="1"/>
</dbReference>
<feature type="signal peptide" evidence="1">
    <location>
        <begin position="1"/>
        <end position="21"/>
    </location>
</feature>
<protein>
    <submittedName>
        <fullName evidence="2">Membrane protein</fullName>
    </submittedName>
</protein>
<proteinExistence type="predicted"/>
<evidence type="ECO:0000256" key="1">
    <source>
        <dbReference type="SAM" id="SignalP"/>
    </source>
</evidence>
<organism evidence="2 3">
    <name type="scientific">Vitreoscilla filiformis</name>
    <dbReference type="NCBI Taxonomy" id="63"/>
    <lineage>
        <taxon>Bacteria</taxon>
        <taxon>Pseudomonadati</taxon>
        <taxon>Pseudomonadota</taxon>
        <taxon>Betaproteobacteria</taxon>
        <taxon>Neisseriales</taxon>
        <taxon>Neisseriaceae</taxon>
        <taxon>Vitreoscilla</taxon>
    </lineage>
</organism>
<dbReference type="EMBL" id="CP022423">
    <property type="protein sequence ID" value="ASM76656.1"/>
    <property type="molecule type" value="Genomic_DNA"/>
</dbReference>
<dbReference type="Proteomes" id="UP000199729">
    <property type="component" value="Chromosome"/>
</dbReference>
<name>A0A221KCC3_VITFI</name>